<protein>
    <submittedName>
        <fullName evidence="2">Uncharacterized protein</fullName>
    </submittedName>
</protein>
<proteinExistence type="predicted"/>
<dbReference type="Proteomes" id="UP000807353">
    <property type="component" value="Unassembled WGS sequence"/>
</dbReference>
<evidence type="ECO:0000313" key="3">
    <source>
        <dbReference type="Proteomes" id="UP000807353"/>
    </source>
</evidence>
<feature type="transmembrane region" description="Helical" evidence="1">
    <location>
        <begin position="20"/>
        <end position="38"/>
    </location>
</feature>
<keyword evidence="1" id="KW-0812">Transmembrane</keyword>
<dbReference type="AlphaFoldDB" id="A0A9P5XYV3"/>
<accession>A0A9P5XYV3</accession>
<keyword evidence="1" id="KW-0472">Membrane</keyword>
<organism evidence="2 3">
    <name type="scientific">Collybia nuda</name>
    <dbReference type="NCBI Taxonomy" id="64659"/>
    <lineage>
        <taxon>Eukaryota</taxon>
        <taxon>Fungi</taxon>
        <taxon>Dikarya</taxon>
        <taxon>Basidiomycota</taxon>
        <taxon>Agaricomycotina</taxon>
        <taxon>Agaricomycetes</taxon>
        <taxon>Agaricomycetidae</taxon>
        <taxon>Agaricales</taxon>
        <taxon>Tricholomatineae</taxon>
        <taxon>Clitocybaceae</taxon>
        <taxon>Collybia</taxon>
    </lineage>
</organism>
<keyword evidence="1" id="KW-1133">Transmembrane helix</keyword>
<name>A0A9P5XYV3_9AGAR</name>
<dbReference type="EMBL" id="MU150303">
    <property type="protein sequence ID" value="KAF9460158.1"/>
    <property type="molecule type" value="Genomic_DNA"/>
</dbReference>
<comment type="caution">
    <text evidence="2">The sequence shown here is derived from an EMBL/GenBank/DDBJ whole genome shotgun (WGS) entry which is preliminary data.</text>
</comment>
<feature type="transmembrane region" description="Helical" evidence="1">
    <location>
        <begin position="50"/>
        <end position="69"/>
    </location>
</feature>
<reference evidence="2" key="1">
    <citation type="submission" date="2020-11" db="EMBL/GenBank/DDBJ databases">
        <authorList>
            <consortium name="DOE Joint Genome Institute"/>
            <person name="Ahrendt S."/>
            <person name="Riley R."/>
            <person name="Andreopoulos W."/>
            <person name="Labutti K."/>
            <person name="Pangilinan J."/>
            <person name="Ruiz-Duenas F.J."/>
            <person name="Barrasa J.M."/>
            <person name="Sanchez-Garcia M."/>
            <person name="Camarero S."/>
            <person name="Miyauchi S."/>
            <person name="Serrano A."/>
            <person name="Linde D."/>
            <person name="Babiker R."/>
            <person name="Drula E."/>
            <person name="Ayuso-Fernandez I."/>
            <person name="Pacheco R."/>
            <person name="Padilla G."/>
            <person name="Ferreira P."/>
            <person name="Barriuso J."/>
            <person name="Kellner H."/>
            <person name="Castanera R."/>
            <person name="Alfaro M."/>
            <person name="Ramirez L."/>
            <person name="Pisabarro A.G."/>
            <person name="Kuo A."/>
            <person name="Tritt A."/>
            <person name="Lipzen A."/>
            <person name="He G."/>
            <person name="Yan M."/>
            <person name="Ng V."/>
            <person name="Cullen D."/>
            <person name="Martin F."/>
            <person name="Rosso M.-N."/>
            <person name="Henrissat B."/>
            <person name="Hibbett D."/>
            <person name="Martinez A.T."/>
            <person name="Grigoriev I.V."/>
        </authorList>
    </citation>
    <scope>NUCLEOTIDE SEQUENCE</scope>
    <source>
        <strain evidence="2">CBS 247.69</strain>
    </source>
</reference>
<sequence length="70" mass="7903">MTIRPTTNDYGLQGSDTYRLGYIWHVYFIVIITSYAFSTSETWGTEPSPGFGLEIQSITLLMATLSTFLK</sequence>
<evidence type="ECO:0000313" key="2">
    <source>
        <dbReference type="EMBL" id="KAF9460158.1"/>
    </source>
</evidence>
<gene>
    <name evidence="2" type="ORF">BDZ94DRAFT_1266558</name>
</gene>
<keyword evidence="3" id="KW-1185">Reference proteome</keyword>
<evidence type="ECO:0000256" key="1">
    <source>
        <dbReference type="SAM" id="Phobius"/>
    </source>
</evidence>